<sequence length="585" mass="64014" precursor="true">MPIKKIKTLYSKLSTRRKWQFFMVFGLMLIGAVAEVATLGAVVPFLAILSGKTVGGACKIPLIPCDLSLFEASLLFAAIAFIATLLRVTLLYVSNRFTFALGGDIGNEIYRRVLFQPYQYHIAQNTSEIIGGINKVNVLVQHVINPFVQGFVSLIMVLAILVALLQVDAVTAGVAMLTFSCLYVAASILSRRTLRANSSIISHRESLRIQAIQEGLGGIRDVIIDNTQRVYSNRFSQLNSQQRRAQATNSFIKTVPRYVIEGIGMMLMIVLAWWVSREGGLAEAVPVLGVLALGAQKLLPQLQQVYAAWASVSGNQAVIDDVLELLDQEIPSYNALPIPKQNKAPQLRDNVLIALHDVSFAYSPDGPDIMKGVNLTIHRGETIGFIGKTGSGKSTLTDLVMGLLEPTHGSIEIEGIPLSGHNRRGWQTRIAHVPQTIFLSDASIAENIALGCDPALIDMERIEQSVKKAQLSHFIEGLADGYNTKVGERGVRLSGGQRQRIGLARALYKNVDVLVLDEATSALDDTTELAIMDTIANLDDEMTVLMIAHRVSTLSKCDRIIEVEAGIIKRECNFQELMQGKSNDH</sequence>
<dbReference type="InterPro" id="IPR039421">
    <property type="entry name" value="Type_1_exporter"/>
</dbReference>
<evidence type="ECO:0000256" key="6">
    <source>
        <dbReference type="ARBA" id="ARBA00022741"/>
    </source>
</evidence>
<evidence type="ECO:0000313" key="17">
    <source>
        <dbReference type="Proteomes" id="UP000002743"/>
    </source>
</evidence>
<keyword evidence="4 13" id="KW-0812">Transmembrane</keyword>
<dbReference type="eggNOG" id="COG1132">
    <property type="taxonomic scope" value="Bacteria"/>
</dbReference>
<evidence type="ECO:0000256" key="7">
    <source>
        <dbReference type="ARBA" id="ARBA00022840"/>
    </source>
</evidence>
<dbReference type="PANTHER" id="PTHR24221:SF654">
    <property type="entry name" value="ATP-BINDING CASSETTE SUB-FAMILY B MEMBER 6"/>
    <property type="match status" value="1"/>
</dbReference>
<dbReference type="HOGENOM" id="CLU_000604_84_3_4"/>
<evidence type="ECO:0000256" key="5">
    <source>
        <dbReference type="ARBA" id="ARBA00022735"/>
    </source>
</evidence>
<keyword evidence="9 13" id="KW-0472">Membrane</keyword>
<evidence type="ECO:0000256" key="2">
    <source>
        <dbReference type="ARBA" id="ARBA00022448"/>
    </source>
</evidence>
<protein>
    <recommendedName>
        <fullName evidence="12">Cyclolysin secretion/processing ATP-binding protein CyaB</fullName>
    </recommendedName>
</protein>
<dbReference type="PROSITE" id="PS00211">
    <property type="entry name" value="ABC_TRANSPORTER_1"/>
    <property type="match status" value="1"/>
</dbReference>
<dbReference type="SUPFAM" id="SSF90123">
    <property type="entry name" value="ABC transporter transmembrane region"/>
    <property type="match status" value="1"/>
</dbReference>
<feature type="domain" description="ABC transmembrane type-1" evidence="15">
    <location>
        <begin position="22"/>
        <end position="274"/>
    </location>
</feature>
<dbReference type="InterPro" id="IPR003439">
    <property type="entry name" value="ABC_transporter-like_ATP-bd"/>
</dbReference>
<dbReference type="GO" id="GO:0034040">
    <property type="term" value="F:ATPase-coupled lipid transmembrane transporter activity"/>
    <property type="evidence" value="ECO:0007669"/>
    <property type="project" value="TreeGrafter"/>
</dbReference>
<keyword evidence="5" id="KW-0204">Cytolysis</keyword>
<comment type="function">
    <text evidence="10">Involved in the export of calmodulin-sensitive adenylate cyclase-hemolysin (cyclolysin).</text>
</comment>
<dbReference type="KEGG" id="mei:Msip34_0134"/>
<feature type="transmembrane region" description="Helical" evidence="13">
    <location>
        <begin position="170"/>
        <end position="189"/>
    </location>
</feature>
<keyword evidence="3" id="KW-1003">Cell membrane</keyword>
<dbReference type="InterPro" id="IPR011527">
    <property type="entry name" value="ABC1_TM_dom"/>
</dbReference>
<comment type="subcellular location">
    <subcellularLocation>
        <location evidence="1">Cell membrane</location>
        <topology evidence="1">Multi-pass membrane protein</topology>
    </subcellularLocation>
</comment>
<evidence type="ECO:0000256" key="13">
    <source>
        <dbReference type="SAM" id="Phobius"/>
    </source>
</evidence>
<dbReference type="GO" id="GO:0031640">
    <property type="term" value="P:killing of cells of another organism"/>
    <property type="evidence" value="ECO:0007669"/>
    <property type="project" value="UniProtKB-KW"/>
</dbReference>
<evidence type="ECO:0000256" key="4">
    <source>
        <dbReference type="ARBA" id="ARBA00022692"/>
    </source>
</evidence>
<dbReference type="SMART" id="SM00382">
    <property type="entry name" value="AAA"/>
    <property type="match status" value="1"/>
</dbReference>
<dbReference type="Proteomes" id="UP000002743">
    <property type="component" value="Chromosome"/>
</dbReference>
<proteinExistence type="inferred from homology"/>
<dbReference type="GO" id="GO:0005524">
    <property type="term" value="F:ATP binding"/>
    <property type="evidence" value="ECO:0007669"/>
    <property type="project" value="UniProtKB-KW"/>
</dbReference>
<dbReference type="InterPro" id="IPR017871">
    <property type="entry name" value="ABC_transporter-like_CS"/>
</dbReference>
<evidence type="ECO:0000256" key="8">
    <source>
        <dbReference type="ARBA" id="ARBA00022989"/>
    </source>
</evidence>
<evidence type="ECO:0000259" key="15">
    <source>
        <dbReference type="PROSITE" id="PS50929"/>
    </source>
</evidence>
<dbReference type="GO" id="GO:0005886">
    <property type="term" value="C:plasma membrane"/>
    <property type="evidence" value="ECO:0007669"/>
    <property type="project" value="UniProtKB-SubCell"/>
</dbReference>
<dbReference type="InterPro" id="IPR036640">
    <property type="entry name" value="ABC1_TM_sf"/>
</dbReference>
<keyword evidence="17" id="KW-1185">Reference proteome</keyword>
<organism evidence="16 17">
    <name type="scientific">Methylovorus glucosotrophus (strain SIP3-4)</name>
    <dbReference type="NCBI Taxonomy" id="582744"/>
    <lineage>
        <taxon>Bacteria</taxon>
        <taxon>Pseudomonadati</taxon>
        <taxon>Pseudomonadota</taxon>
        <taxon>Betaproteobacteria</taxon>
        <taxon>Nitrosomonadales</taxon>
        <taxon>Methylophilaceae</taxon>
        <taxon>Methylovorus</taxon>
    </lineage>
</organism>
<dbReference type="PROSITE" id="PS50929">
    <property type="entry name" value="ABC_TM1F"/>
    <property type="match status" value="1"/>
</dbReference>
<feature type="transmembrane region" description="Helical" evidence="13">
    <location>
        <begin position="143"/>
        <end position="164"/>
    </location>
</feature>
<evidence type="ECO:0000313" key="16">
    <source>
        <dbReference type="EMBL" id="ACT49383.1"/>
    </source>
</evidence>
<dbReference type="EMBL" id="CP001674">
    <property type="protein sequence ID" value="ACT49383.1"/>
    <property type="molecule type" value="Genomic_DNA"/>
</dbReference>
<dbReference type="FunFam" id="3.40.50.300:FF:000299">
    <property type="entry name" value="ABC transporter ATP-binding protein/permease"/>
    <property type="match status" value="1"/>
</dbReference>
<dbReference type="RefSeq" id="WP_015829159.1">
    <property type="nucleotide sequence ID" value="NC_012969.1"/>
</dbReference>
<dbReference type="Gene3D" id="1.20.1560.10">
    <property type="entry name" value="ABC transporter type 1, transmembrane domain"/>
    <property type="match status" value="1"/>
</dbReference>
<evidence type="ECO:0000256" key="1">
    <source>
        <dbReference type="ARBA" id="ARBA00004651"/>
    </source>
</evidence>
<dbReference type="Pfam" id="PF00005">
    <property type="entry name" value="ABC_tran"/>
    <property type="match status" value="1"/>
</dbReference>
<name>C6X8B3_METGS</name>
<dbReference type="SUPFAM" id="SSF52540">
    <property type="entry name" value="P-loop containing nucleoside triphosphate hydrolases"/>
    <property type="match status" value="1"/>
</dbReference>
<evidence type="ECO:0000256" key="3">
    <source>
        <dbReference type="ARBA" id="ARBA00022475"/>
    </source>
</evidence>
<keyword evidence="5" id="KW-0354">Hemolysis</keyword>
<dbReference type="STRING" id="582744.Msip34_0134"/>
<dbReference type="InterPro" id="IPR003593">
    <property type="entry name" value="AAA+_ATPase"/>
</dbReference>
<gene>
    <name evidence="16" type="ordered locus">Msip34_0134</name>
</gene>
<feature type="domain" description="ABC transporter" evidence="14">
    <location>
        <begin position="353"/>
        <end position="585"/>
    </location>
</feature>
<dbReference type="PROSITE" id="PS50893">
    <property type="entry name" value="ABC_TRANSPORTER_2"/>
    <property type="match status" value="1"/>
</dbReference>
<dbReference type="GO" id="GO:0016887">
    <property type="term" value="F:ATP hydrolysis activity"/>
    <property type="evidence" value="ECO:0007669"/>
    <property type="project" value="InterPro"/>
</dbReference>
<evidence type="ECO:0000256" key="10">
    <source>
        <dbReference type="ARBA" id="ARBA00055355"/>
    </source>
</evidence>
<accession>C6X8B3</accession>
<keyword evidence="8 13" id="KW-1133">Transmembrane helix</keyword>
<comment type="similarity">
    <text evidence="11">Belongs to the ABC transporter superfamily. Cyclolysin exporter (TC 3.A.1.109.2) family.</text>
</comment>
<feature type="transmembrane region" description="Helical" evidence="13">
    <location>
        <begin position="21"/>
        <end position="49"/>
    </location>
</feature>
<keyword evidence="7" id="KW-0067">ATP-binding</keyword>
<dbReference type="GO" id="GO:0140359">
    <property type="term" value="F:ABC-type transporter activity"/>
    <property type="evidence" value="ECO:0007669"/>
    <property type="project" value="InterPro"/>
</dbReference>
<feature type="transmembrane region" description="Helical" evidence="13">
    <location>
        <begin position="258"/>
        <end position="276"/>
    </location>
</feature>
<dbReference type="InterPro" id="IPR027417">
    <property type="entry name" value="P-loop_NTPase"/>
</dbReference>
<evidence type="ECO:0000256" key="11">
    <source>
        <dbReference type="ARBA" id="ARBA00061173"/>
    </source>
</evidence>
<reference evidence="16 17" key="2">
    <citation type="journal article" date="2011" name="J. Bacteriol.">
        <title>Genomes of three methylotrophs from a single niche uncover genetic and metabolic divergence of Methylophilaceae.</title>
        <authorList>
            <person name="Lapidus A."/>
            <person name="Clum A."/>
            <person name="Labutti K."/>
            <person name="Kaluzhnaya M.G."/>
            <person name="Lim S."/>
            <person name="Beck D.A."/>
            <person name="Glavina Del Rio T."/>
            <person name="Nolan M."/>
            <person name="Mavromatis K."/>
            <person name="Huntemann M."/>
            <person name="Lucas S."/>
            <person name="Lidstrom M.E."/>
            <person name="Ivanova N."/>
            <person name="Chistoserdova L."/>
        </authorList>
    </citation>
    <scope>NUCLEOTIDE SEQUENCE [LARGE SCALE GENOMIC DNA]</scope>
    <source>
        <strain evidence="16 17">SIP3-4</strain>
    </source>
</reference>
<evidence type="ECO:0000259" key="14">
    <source>
        <dbReference type="PROSITE" id="PS50893"/>
    </source>
</evidence>
<feature type="transmembrane region" description="Helical" evidence="13">
    <location>
        <begin position="69"/>
        <end position="93"/>
    </location>
</feature>
<keyword evidence="6" id="KW-0547">Nucleotide-binding</keyword>
<reference evidence="17" key="1">
    <citation type="submission" date="2009-07" db="EMBL/GenBank/DDBJ databases">
        <title>Complete sequence of chromosome of Methylovorus sp. SIP3-4.</title>
        <authorList>
            <person name="Lucas S."/>
            <person name="Copeland A."/>
            <person name="Lapidus A."/>
            <person name="Glavina del Rio T."/>
            <person name="Tice H."/>
            <person name="Bruce D."/>
            <person name="Goodwin L."/>
            <person name="Pitluck S."/>
            <person name="Clum A."/>
            <person name="Larimer F."/>
            <person name="Land M."/>
            <person name="Hauser L."/>
            <person name="Kyrpides N."/>
            <person name="Mikhailova N."/>
            <person name="Kayluzhnaya M."/>
            <person name="Chistoserdova L."/>
        </authorList>
    </citation>
    <scope>NUCLEOTIDE SEQUENCE [LARGE SCALE GENOMIC DNA]</scope>
    <source>
        <strain evidence="17">SIP3-4</strain>
    </source>
</reference>
<dbReference type="PANTHER" id="PTHR24221">
    <property type="entry name" value="ATP-BINDING CASSETTE SUB-FAMILY B"/>
    <property type="match status" value="1"/>
</dbReference>
<keyword evidence="2" id="KW-0813">Transport</keyword>
<evidence type="ECO:0000256" key="9">
    <source>
        <dbReference type="ARBA" id="ARBA00023136"/>
    </source>
</evidence>
<evidence type="ECO:0000256" key="12">
    <source>
        <dbReference type="ARBA" id="ARBA00072252"/>
    </source>
</evidence>
<dbReference type="Gene3D" id="3.40.50.300">
    <property type="entry name" value="P-loop containing nucleotide triphosphate hydrolases"/>
    <property type="match status" value="1"/>
</dbReference>
<dbReference type="AlphaFoldDB" id="C6X8B3"/>